<evidence type="ECO:0000313" key="2">
    <source>
        <dbReference type="Proteomes" id="UP000471435"/>
    </source>
</evidence>
<evidence type="ECO:0000313" key="1">
    <source>
        <dbReference type="EMBL" id="MXP47207.1"/>
    </source>
</evidence>
<proteinExistence type="predicted"/>
<gene>
    <name evidence="1" type="ORF">GRI43_07365</name>
</gene>
<accession>A0A6I4UZ78</accession>
<dbReference type="Proteomes" id="UP000471435">
    <property type="component" value="Unassembled WGS sequence"/>
</dbReference>
<dbReference type="EMBL" id="WTYP01000001">
    <property type="protein sequence ID" value="MXP47207.1"/>
    <property type="molecule type" value="Genomic_DNA"/>
</dbReference>
<dbReference type="SUPFAM" id="SSF89447">
    <property type="entry name" value="AbrB/MazE/MraZ-like"/>
    <property type="match status" value="1"/>
</dbReference>
<organism evidence="1 2">
    <name type="scientific">Pontixanthobacter luteolus</name>
    <dbReference type="NCBI Taxonomy" id="295089"/>
    <lineage>
        <taxon>Bacteria</taxon>
        <taxon>Pseudomonadati</taxon>
        <taxon>Pseudomonadota</taxon>
        <taxon>Alphaproteobacteria</taxon>
        <taxon>Sphingomonadales</taxon>
        <taxon>Erythrobacteraceae</taxon>
        <taxon>Pontixanthobacter</taxon>
    </lineage>
</organism>
<comment type="caution">
    <text evidence="1">The sequence shown here is derived from an EMBL/GenBank/DDBJ whole genome shotgun (WGS) entry which is preliminary data.</text>
</comment>
<dbReference type="CDD" id="cd16320">
    <property type="entry name" value="MraZ_N"/>
    <property type="match status" value="1"/>
</dbReference>
<sequence length="166" mass="18701">MAGALHSYSGQALTLLGDKGRFVVPSDFRKTVKESSDGHRILCLAKHDRWDCLVGFGLSREAELETQLDREEDAALRLGREYDRELRASQLFGFEKIPFDDSGRFTMPDFIKTDGLIEDALFFRGGGRFFTIWNPQVLDRQGDEWRAAKAGCQGLLADIAAKAKRK</sequence>
<keyword evidence="2" id="KW-1185">Reference proteome</keyword>
<dbReference type="InterPro" id="IPR035642">
    <property type="entry name" value="MraZ_N"/>
</dbReference>
<name>A0A6I4UZ78_9SPHN</name>
<dbReference type="InterPro" id="IPR037914">
    <property type="entry name" value="SpoVT-AbrB_sf"/>
</dbReference>
<reference evidence="1 2" key="1">
    <citation type="submission" date="2019-12" db="EMBL/GenBank/DDBJ databases">
        <title>Genomic-based taxomic classification of the family Erythrobacteraceae.</title>
        <authorList>
            <person name="Xu L."/>
        </authorList>
    </citation>
    <scope>NUCLEOTIDE SEQUENCE [LARGE SCALE GENOMIC DNA]</scope>
    <source>
        <strain evidence="1 2">SW-109</strain>
    </source>
</reference>
<dbReference type="Gene3D" id="3.40.1550.20">
    <property type="entry name" value="Transcriptional regulator MraZ domain"/>
    <property type="match status" value="1"/>
</dbReference>
<protein>
    <submittedName>
        <fullName evidence="1">Division/cell wall cluster transcriptional repressor MraZ</fullName>
    </submittedName>
</protein>
<dbReference type="AlphaFoldDB" id="A0A6I4UZ78"/>
<dbReference type="OrthoDB" id="9807753at2"/>
<dbReference type="InterPro" id="IPR038619">
    <property type="entry name" value="MraZ_sf"/>
</dbReference>